<dbReference type="PANTHER" id="PTHR43399:SF4">
    <property type="entry name" value="CELL WALL-ASSOCIATED PROTEASE"/>
    <property type="match status" value="1"/>
</dbReference>
<evidence type="ECO:0000313" key="11">
    <source>
        <dbReference type="Proteomes" id="UP000184052"/>
    </source>
</evidence>
<dbReference type="Proteomes" id="UP000184052">
    <property type="component" value="Unassembled WGS sequence"/>
</dbReference>
<dbReference type="PANTHER" id="PTHR43399">
    <property type="entry name" value="SUBTILISIN-RELATED"/>
    <property type="match status" value="1"/>
</dbReference>
<evidence type="ECO:0000256" key="7">
    <source>
        <dbReference type="SAM" id="MobiDB-lite"/>
    </source>
</evidence>
<dbReference type="SUPFAM" id="SSF52743">
    <property type="entry name" value="Subtilisin-like"/>
    <property type="match status" value="1"/>
</dbReference>
<dbReference type="RefSeq" id="WP_073049776.1">
    <property type="nucleotide sequence ID" value="NZ_FQZL01000017.1"/>
</dbReference>
<dbReference type="Pfam" id="PF00082">
    <property type="entry name" value="Peptidase_S8"/>
    <property type="match status" value="1"/>
</dbReference>
<dbReference type="Gene3D" id="3.40.50.200">
    <property type="entry name" value="Peptidase S8/S53 domain"/>
    <property type="match status" value="1"/>
</dbReference>
<dbReference type="PRINTS" id="PR00723">
    <property type="entry name" value="SUBTILISIN"/>
</dbReference>
<dbReference type="InterPro" id="IPR036852">
    <property type="entry name" value="Peptidase_S8/S53_dom_sf"/>
</dbReference>
<feature type="active site" description="Charge relay system" evidence="5">
    <location>
        <position position="388"/>
    </location>
</feature>
<dbReference type="PROSITE" id="PS00136">
    <property type="entry name" value="SUBTILASE_ASP"/>
    <property type="match status" value="1"/>
</dbReference>
<dbReference type="InterPro" id="IPR051048">
    <property type="entry name" value="Peptidase_S8/S53_subtilisin"/>
</dbReference>
<dbReference type="InterPro" id="IPR023828">
    <property type="entry name" value="Peptidase_S8_Ser-AS"/>
</dbReference>
<gene>
    <name evidence="10" type="ORF">SAMN02745751_02357</name>
</gene>
<evidence type="ECO:0000259" key="9">
    <source>
        <dbReference type="Pfam" id="PF22148"/>
    </source>
</evidence>
<dbReference type="PROSITE" id="PS51892">
    <property type="entry name" value="SUBTILASE"/>
    <property type="match status" value="1"/>
</dbReference>
<evidence type="ECO:0000256" key="5">
    <source>
        <dbReference type="PROSITE-ProRule" id="PRU01240"/>
    </source>
</evidence>
<feature type="active site" description="Charge relay system" evidence="5">
    <location>
        <position position="225"/>
    </location>
</feature>
<keyword evidence="3 5" id="KW-0378">Hydrolase</keyword>
<evidence type="ECO:0000256" key="1">
    <source>
        <dbReference type="ARBA" id="ARBA00011073"/>
    </source>
</evidence>
<feature type="region of interest" description="Disordered" evidence="7">
    <location>
        <begin position="663"/>
        <end position="684"/>
    </location>
</feature>
<dbReference type="OrthoDB" id="9798386at2"/>
<organism evidence="10 11">
    <name type="scientific">Dethiosulfatibacter aminovorans DSM 17477</name>
    <dbReference type="NCBI Taxonomy" id="1121476"/>
    <lineage>
        <taxon>Bacteria</taxon>
        <taxon>Bacillati</taxon>
        <taxon>Bacillota</taxon>
        <taxon>Tissierellia</taxon>
        <taxon>Dethiosulfatibacter</taxon>
    </lineage>
</organism>
<evidence type="ECO:0000256" key="3">
    <source>
        <dbReference type="ARBA" id="ARBA00022801"/>
    </source>
</evidence>
<evidence type="ECO:0000313" key="10">
    <source>
        <dbReference type="EMBL" id="SHJ34691.1"/>
    </source>
</evidence>
<dbReference type="CDD" id="cd07473">
    <property type="entry name" value="Peptidases_S8_Subtilisin_like"/>
    <property type="match status" value="1"/>
</dbReference>
<protein>
    <submittedName>
        <fullName evidence="10">Subtilase family protein</fullName>
    </submittedName>
</protein>
<dbReference type="GO" id="GO:0004252">
    <property type="term" value="F:serine-type endopeptidase activity"/>
    <property type="evidence" value="ECO:0007669"/>
    <property type="project" value="UniProtKB-UniRule"/>
</dbReference>
<dbReference type="InterPro" id="IPR054399">
    <property type="entry name" value="Fervidolysin-like_N_prodom"/>
</dbReference>
<evidence type="ECO:0000256" key="2">
    <source>
        <dbReference type="ARBA" id="ARBA00022670"/>
    </source>
</evidence>
<name>A0A1M6IJM9_9FIRM</name>
<reference evidence="10 11" key="1">
    <citation type="submission" date="2016-11" db="EMBL/GenBank/DDBJ databases">
        <authorList>
            <person name="Jaros S."/>
            <person name="Januszkiewicz K."/>
            <person name="Wedrychowicz H."/>
        </authorList>
    </citation>
    <scope>NUCLEOTIDE SEQUENCE [LARGE SCALE GENOMIC DNA]</scope>
    <source>
        <strain evidence="10 11">DSM 17477</strain>
    </source>
</reference>
<dbReference type="InterPro" id="IPR034204">
    <property type="entry name" value="PfSUB1-like_cat_dom"/>
</dbReference>
<dbReference type="AlphaFoldDB" id="A0A1M6IJM9"/>
<dbReference type="InterPro" id="IPR000209">
    <property type="entry name" value="Peptidase_S8/S53_dom"/>
</dbReference>
<dbReference type="InterPro" id="IPR023827">
    <property type="entry name" value="Peptidase_S8_Asp-AS"/>
</dbReference>
<dbReference type="PROSITE" id="PS00137">
    <property type="entry name" value="SUBTILASE_HIS"/>
    <property type="match status" value="1"/>
</dbReference>
<dbReference type="STRING" id="1121476.SAMN02745751_02357"/>
<dbReference type="EMBL" id="FQZL01000017">
    <property type="protein sequence ID" value="SHJ34691.1"/>
    <property type="molecule type" value="Genomic_DNA"/>
</dbReference>
<dbReference type="Gene3D" id="2.60.40.2700">
    <property type="match status" value="2"/>
</dbReference>
<feature type="active site" description="Charge relay system" evidence="5">
    <location>
        <position position="169"/>
    </location>
</feature>
<comment type="similarity">
    <text evidence="1 5 6">Belongs to the peptidase S8 family.</text>
</comment>
<feature type="domain" description="Peptidase S8/S53" evidence="8">
    <location>
        <begin position="162"/>
        <end position="406"/>
    </location>
</feature>
<dbReference type="Pfam" id="PF22148">
    <property type="entry name" value="Fervidolysin_NPro-like"/>
    <property type="match status" value="1"/>
</dbReference>
<dbReference type="PROSITE" id="PS00138">
    <property type="entry name" value="SUBTILASE_SER"/>
    <property type="match status" value="1"/>
</dbReference>
<sequence length="891" mass="96593">MKRKSRAVIYVILAVILLLSTFVRAYGDYGTGNLSSDGQQEKIGITEYLNDQIIVKFKDDISDTDRKLIKKYYKLIDKAKFKSGGEVLKLKGNLTVEELVEMLGELDSVEYAGFDYIMRATDFPDDPWDGDSARYLWGMEKIDANGDTEYPGAWNLATGNPEVIVAVIDTGVDMGHVDLAENIWINEVELNGDAGVDDDGNGYIDDVHGWDFHNGDGDPTDDQGHGTHCSGTIAAAANGIGVAGVAPNVNVMPLKFLGSDGSGSFSDAVLAIEYAEAMGADVISASWGGYTIGVDSSMYDAINDFSGLFCAAAGNDGYDMDFYGMFGYHHAPATYPNENIVSVASIDSDGSLSYFSNYGRTSVDLVSPGRSILSTVPGDSYGYKSGTSMATPHVAGTVALMISHDIDLNGSVTRSKVQLKDDLLEATVYKSTYNSVVLDGCLNAYEALLLTTDNGTEPPPPPENEDPYNDTDFPPYMTGTFEVGGAIIAHTGTWIDEGDLDYYCTWQVTADPEEDSPSDYEEWYDESWLYEEFPPIFIVEPGQAEKYIRIEVVAVDEEGLDGVAYSDWEWIEPEAPNEPPVNDGDRPSVTGLMIAGETVYAEDGGWSDDGGVENLEYSYMWQISDTEFGTYEDTGVTADSYSLTEAEVTKFIRVLVTAIDNGDPVEMSEPSESPGRQVIPNAAPVNDITPSITGTLIAGDIAYADIGDWSDDRGEENLSYSYNWKIKELDGSYSDIGGSDNPLSLPESDTGYYIKLEVTATDKGDPVKWTSESSADYLVEPAETPVINTFTSSITDAYPTSIRNKWTATVTVSTNLPMSEAEVAYEWSDGKSVTAGTAPTINGECTVISDPIRKNIGSITFTIIGITPLDNDSDYTFDPAHSDLTVTVNKP</sequence>
<evidence type="ECO:0000256" key="4">
    <source>
        <dbReference type="ARBA" id="ARBA00022825"/>
    </source>
</evidence>
<dbReference type="GO" id="GO:0006508">
    <property type="term" value="P:proteolysis"/>
    <property type="evidence" value="ECO:0007669"/>
    <property type="project" value="UniProtKB-KW"/>
</dbReference>
<proteinExistence type="inferred from homology"/>
<keyword evidence="2 5" id="KW-0645">Protease</keyword>
<accession>A0A1M6IJM9</accession>
<feature type="domain" description="Fervidolysin-like N-terminal prodomain" evidence="9">
    <location>
        <begin position="41"/>
        <end position="112"/>
    </location>
</feature>
<keyword evidence="11" id="KW-1185">Reference proteome</keyword>
<evidence type="ECO:0000256" key="6">
    <source>
        <dbReference type="RuleBase" id="RU003355"/>
    </source>
</evidence>
<dbReference type="InterPro" id="IPR015500">
    <property type="entry name" value="Peptidase_S8_subtilisin-rel"/>
</dbReference>
<keyword evidence="4 5" id="KW-0720">Serine protease</keyword>
<evidence type="ECO:0000259" key="8">
    <source>
        <dbReference type="Pfam" id="PF00082"/>
    </source>
</evidence>
<dbReference type="InterPro" id="IPR022398">
    <property type="entry name" value="Peptidase_S8_His-AS"/>
</dbReference>